<name>A0AAD9D5K7_9STRA</name>
<accession>A0AAD9D5K7</accession>
<dbReference type="PANTHER" id="PTHR45661">
    <property type="entry name" value="SURFACE ANTIGEN"/>
    <property type="match status" value="1"/>
</dbReference>
<dbReference type="InterPro" id="IPR032675">
    <property type="entry name" value="LRR_dom_sf"/>
</dbReference>
<dbReference type="InterPro" id="IPR053139">
    <property type="entry name" value="Surface_bspA-like"/>
</dbReference>
<dbReference type="Pfam" id="PF13306">
    <property type="entry name" value="LRR_5"/>
    <property type="match status" value="1"/>
</dbReference>
<dbReference type="EMBL" id="JATAAI010000036">
    <property type="protein sequence ID" value="KAK1734891.1"/>
    <property type="molecule type" value="Genomic_DNA"/>
</dbReference>
<gene>
    <name evidence="1" type="ORF">QTG54_014351</name>
</gene>
<evidence type="ECO:0000313" key="1">
    <source>
        <dbReference type="EMBL" id="KAK1734891.1"/>
    </source>
</evidence>
<dbReference type="AlphaFoldDB" id="A0AAD9D5K7"/>
<dbReference type="InterPro" id="IPR026906">
    <property type="entry name" value="LRR_5"/>
</dbReference>
<comment type="caution">
    <text evidence="1">The sequence shown here is derived from an EMBL/GenBank/DDBJ whole genome shotgun (WGS) entry which is preliminary data.</text>
</comment>
<dbReference type="Proteomes" id="UP001224775">
    <property type="component" value="Unassembled WGS sequence"/>
</dbReference>
<dbReference type="SUPFAM" id="SSF52058">
    <property type="entry name" value="L domain-like"/>
    <property type="match status" value="1"/>
</dbReference>
<protein>
    <recommendedName>
        <fullName evidence="3">Leucine-rich repeat domain-containing protein</fullName>
    </recommendedName>
</protein>
<proteinExistence type="predicted"/>
<evidence type="ECO:0000313" key="2">
    <source>
        <dbReference type="Proteomes" id="UP001224775"/>
    </source>
</evidence>
<keyword evidence="2" id="KW-1185">Reference proteome</keyword>
<reference evidence="1" key="1">
    <citation type="submission" date="2023-06" db="EMBL/GenBank/DDBJ databases">
        <title>Survivors Of The Sea: Transcriptome response of Skeletonema marinoi to long-term dormancy.</title>
        <authorList>
            <person name="Pinder M.I.M."/>
            <person name="Kourtchenko O."/>
            <person name="Robertson E.K."/>
            <person name="Larsson T."/>
            <person name="Maumus F."/>
            <person name="Osuna-Cruz C.M."/>
            <person name="Vancaester E."/>
            <person name="Stenow R."/>
            <person name="Vandepoele K."/>
            <person name="Ploug H."/>
            <person name="Bruchert V."/>
            <person name="Godhe A."/>
            <person name="Topel M."/>
        </authorList>
    </citation>
    <scope>NUCLEOTIDE SEQUENCE</scope>
    <source>
        <strain evidence="1">R05AC</strain>
    </source>
</reference>
<organism evidence="1 2">
    <name type="scientific">Skeletonema marinoi</name>
    <dbReference type="NCBI Taxonomy" id="267567"/>
    <lineage>
        <taxon>Eukaryota</taxon>
        <taxon>Sar</taxon>
        <taxon>Stramenopiles</taxon>
        <taxon>Ochrophyta</taxon>
        <taxon>Bacillariophyta</taxon>
        <taxon>Coscinodiscophyceae</taxon>
        <taxon>Thalassiosirophycidae</taxon>
        <taxon>Thalassiosirales</taxon>
        <taxon>Skeletonemataceae</taxon>
        <taxon>Skeletonema</taxon>
        <taxon>Skeletonema marinoi-dohrnii complex</taxon>
    </lineage>
</organism>
<dbReference type="Gene3D" id="3.80.10.10">
    <property type="entry name" value="Ribonuclease Inhibitor"/>
    <property type="match status" value="1"/>
</dbReference>
<evidence type="ECO:0008006" key="3">
    <source>
        <dbReference type="Google" id="ProtNLM"/>
    </source>
</evidence>
<sequence length="302" mass="34129">MMPAEYFTYTGRDGDIAPHDVTHVRVHKSVNVIPANAFNGYPNLEELDCDVGVEKVEAWALSQCPSLRRVIMPGVRVVEEHHALYECEALTVVECGKLEIIGYAAFKRCKSLRSINLPSAKVVEALAFIFCYALTEVKFGDQLERIENLAFKGCRSLERITLPLKDGLITRDDIFQGCKNLEHVDPVGGIHETVAALQLEEWRNDMDDEIDSINQILPNAPAGTDSYMGEKAMVIRMWIRSVLRKIIHYKAQHHRLLDEAATTLELASLPKDIVIESVLPFLELPSYTFEVGRVRRRRIDVA</sequence>
<dbReference type="PANTHER" id="PTHR45661:SF3">
    <property type="entry name" value="IG-LIKE DOMAIN-CONTAINING PROTEIN"/>
    <property type="match status" value="1"/>
</dbReference>